<dbReference type="STRING" id="46679.SAMN05216202_2544"/>
<gene>
    <name evidence="1" type="ORF">SAMN05216202_2544</name>
</gene>
<organism evidence="1 2">
    <name type="scientific">Pseudomonas mucidolens</name>
    <dbReference type="NCBI Taxonomy" id="46679"/>
    <lineage>
        <taxon>Bacteria</taxon>
        <taxon>Pseudomonadati</taxon>
        <taxon>Pseudomonadota</taxon>
        <taxon>Gammaproteobacteria</taxon>
        <taxon>Pseudomonadales</taxon>
        <taxon>Pseudomonadaceae</taxon>
        <taxon>Pseudomonas</taxon>
    </lineage>
</organism>
<dbReference type="Gene3D" id="3.40.50.720">
    <property type="entry name" value="NAD(P)-binding Rossmann-like Domain"/>
    <property type="match status" value="1"/>
</dbReference>
<dbReference type="InterPro" id="IPR003462">
    <property type="entry name" value="ODC_Mu_crystall"/>
</dbReference>
<sequence length="313" mass="33616">MKMISAQQIQSVLDWEGVLQALHEAHLGSRPMGDSYFIGDADYGLFSRGVILPGAGAGIKLASIYPSNAKSTPPLPTEHAAFMVIDQTTKAIAAVLNGPAITSIKTAADSVLAARRLSREDSEVLLVLGAGPVARSLIDAYLHIRPSIRQVLLWNRSPEKLQEARIDLQRRGLATTIVLDLNEAVARADIISSATSSSAPLILGRHVQPGTHIDLVGGFRPDMQDADNMLLGKARIFVDDRQSAAVAGDILIPLEAGAISEAQIEGDLFDLCQLMAFERGAEEITVYKNAGGAHLDLIVSLFVIRRLDELKLD</sequence>
<evidence type="ECO:0000313" key="1">
    <source>
        <dbReference type="EMBL" id="SDU97670.1"/>
    </source>
</evidence>
<keyword evidence="2" id="KW-1185">Reference proteome</keyword>
<reference evidence="2" key="1">
    <citation type="submission" date="2016-10" db="EMBL/GenBank/DDBJ databases">
        <authorList>
            <person name="Varghese N."/>
            <person name="Submissions S."/>
        </authorList>
    </citation>
    <scope>NUCLEOTIDE SEQUENCE [LARGE SCALE GENOMIC DNA]</scope>
    <source>
        <strain evidence="2">LMG 2223</strain>
    </source>
</reference>
<dbReference type="PIRSF" id="PIRSF001439">
    <property type="entry name" value="CryM"/>
    <property type="match status" value="1"/>
</dbReference>
<dbReference type="SUPFAM" id="SSF51735">
    <property type="entry name" value="NAD(P)-binding Rossmann-fold domains"/>
    <property type="match status" value="1"/>
</dbReference>
<proteinExistence type="predicted"/>
<protein>
    <submittedName>
        <fullName evidence="1">Ornithine cyclodeaminase</fullName>
    </submittedName>
</protein>
<dbReference type="Gene3D" id="3.30.1780.10">
    <property type="entry name" value="ornithine cyclodeaminase, domain 1"/>
    <property type="match status" value="1"/>
</dbReference>
<dbReference type="Pfam" id="PF02423">
    <property type="entry name" value="OCD_Mu_crystall"/>
    <property type="match status" value="1"/>
</dbReference>
<evidence type="ECO:0000313" key="2">
    <source>
        <dbReference type="Proteomes" id="UP000198600"/>
    </source>
</evidence>
<accession>A0A1H2MWY1</accession>
<dbReference type="EMBL" id="LT629802">
    <property type="protein sequence ID" value="SDU97670.1"/>
    <property type="molecule type" value="Genomic_DNA"/>
</dbReference>
<dbReference type="GO" id="GO:0005737">
    <property type="term" value="C:cytoplasm"/>
    <property type="evidence" value="ECO:0007669"/>
    <property type="project" value="TreeGrafter"/>
</dbReference>
<dbReference type="Proteomes" id="UP000198600">
    <property type="component" value="Chromosome I"/>
</dbReference>
<dbReference type="RefSeq" id="WP_084378784.1">
    <property type="nucleotide sequence ID" value="NZ_LS483433.1"/>
</dbReference>
<name>A0A1H2MWY1_9PSED</name>
<dbReference type="InterPro" id="IPR036291">
    <property type="entry name" value="NAD(P)-bd_dom_sf"/>
</dbReference>
<dbReference type="PANTHER" id="PTHR13812:SF19">
    <property type="entry name" value="KETIMINE REDUCTASE MU-CRYSTALLIN"/>
    <property type="match status" value="1"/>
</dbReference>
<dbReference type="AlphaFoldDB" id="A0A1H2MWY1"/>
<dbReference type="OrthoDB" id="9809203at2"/>
<dbReference type="InterPro" id="IPR023401">
    <property type="entry name" value="ODC_N"/>
</dbReference>
<dbReference type="PANTHER" id="PTHR13812">
    <property type="entry name" value="KETIMINE REDUCTASE MU-CRYSTALLIN"/>
    <property type="match status" value="1"/>
</dbReference>